<dbReference type="Pfam" id="PF07500">
    <property type="entry name" value="TFIIS_M"/>
    <property type="match status" value="1"/>
</dbReference>
<dbReference type="Pfam" id="PF01426">
    <property type="entry name" value="BAH"/>
    <property type="match status" value="1"/>
</dbReference>
<dbReference type="SMART" id="SM00510">
    <property type="entry name" value="TFS2M"/>
    <property type="match status" value="1"/>
</dbReference>
<dbReference type="InterPro" id="IPR036575">
    <property type="entry name" value="TFIIS_cen_dom_sf"/>
</dbReference>
<evidence type="ECO:0000313" key="4">
    <source>
        <dbReference type="EMBL" id="CAE6133191.1"/>
    </source>
</evidence>
<dbReference type="Gene3D" id="1.10.472.30">
    <property type="entry name" value="Transcription elongation factor S-II, central domain"/>
    <property type="match status" value="1"/>
</dbReference>
<dbReference type="InterPro" id="IPR003618">
    <property type="entry name" value="TFIIS_cen_dom"/>
</dbReference>
<dbReference type="GO" id="GO:0003682">
    <property type="term" value="F:chromatin binding"/>
    <property type="evidence" value="ECO:0007669"/>
    <property type="project" value="InterPro"/>
</dbReference>
<evidence type="ECO:0000313" key="5">
    <source>
        <dbReference type="Proteomes" id="UP000682877"/>
    </source>
</evidence>
<evidence type="ECO:0000259" key="2">
    <source>
        <dbReference type="PROSITE" id="PS51038"/>
    </source>
</evidence>
<dbReference type="PANTHER" id="PTHR46871:SF1">
    <property type="entry name" value="BROMO-ADJACENT HOMOLOGY (BAH) DOMAIN-CONTAINING PROTEIN"/>
    <property type="match status" value="1"/>
</dbReference>
<dbReference type="InterPro" id="IPR001025">
    <property type="entry name" value="BAH_dom"/>
</dbReference>
<feature type="compositionally biased region" description="Polar residues" evidence="1">
    <location>
        <begin position="571"/>
        <end position="581"/>
    </location>
</feature>
<dbReference type="InterPro" id="IPR043151">
    <property type="entry name" value="BAH_sf"/>
</dbReference>
<dbReference type="Gene3D" id="2.30.30.490">
    <property type="match status" value="1"/>
</dbReference>
<feature type="compositionally biased region" description="Basic and acidic residues" evidence="1">
    <location>
        <begin position="546"/>
        <end position="570"/>
    </location>
</feature>
<dbReference type="PROSITE" id="PS51038">
    <property type="entry name" value="BAH"/>
    <property type="match status" value="1"/>
</dbReference>
<dbReference type="SUPFAM" id="SSF46942">
    <property type="entry name" value="Elongation factor TFIIS domain 2"/>
    <property type="match status" value="1"/>
</dbReference>
<dbReference type="Proteomes" id="UP000682877">
    <property type="component" value="Chromosome 6"/>
</dbReference>
<protein>
    <recommendedName>
        <fullName evidence="6">Bromo-adjacent homology (BAH) domain-containing protein</fullName>
    </recommendedName>
</protein>
<dbReference type="CDD" id="cd04713">
    <property type="entry name" value="BAH_plant_3"/>
    <property type="match status" value="1"/>
</dbReference>
<gene>
    <name evidence="4" type="ORF">AARE701A_LOCUS16707</name>
</gene>
<dbReference type="GO" id="GO:0006351">
    <property type="term" value="P:DNA-templated transcription"/>
    <property type="evidence" value="ECO:0007669"/>
    <property type="project" value="InterPro"/>
</dbReference>
<reference evidence="4" key="1">
    <citation type="submission" date="2021-01" db="EMBL/GenBank/DDBJ databases">
        <authorList>
            <person name="Bezrukov I."/>
        </authorList>
    </citation>
    <scope>NUCLEOTIDE SEQUENCE</scope>
</reference>
<name>A0A8S2ALV2_ARAAE</name>
<dbReference type="SMART" id="SM00439">
    <property type="entry name" value="BAH"/>
    <property type="match status" value="1"/>
</dbReference>
<dbReference type="PANTHER" id="PTHR46871">
    <property type="entry name" value="BROMO-ADJACENT HOMOLOGY (BAH) DOMAIN-CONTAINING PROTEIN"/>
    <property type="match status" value="1"/>
</dbReference>
<keyword evidence="5" id="KW-1185">Reference proteome</keyword>
<proteinExistence type="predicted"/>
<evidence type="ECO:0000259" key="3">
    <source>
        <dbReference type="PROSITE" id="PS51321"/>
    </source>
</evidence>
<dbReference type="PROSITE" id="PS51321">
    <property type="entry name" value="TFIIS_CENTRAL"/>
    <property type="match status" value="1"/>
</dbReference>
<dbReference type="EMBL" id="LR999456">
    <property type="protein sequence ID" value="CAE6133191.1"/>
    <property type="molecule type" value="Genomic_DNA"/>
</dbReference>
<evidence type="ECO:0008006" key="6">
    <source>
        <dbReference type="Google" id="ProtNLM"/>
    </source>
</evidence>
<feature type="region of interest" description="Disordered" evidence="1">
    <location>
        <begin position="1"/>
        <end position="116"/>
    </location>
</feature>
<dbReference type="AlphaFoldDB" id="A0A8S2ALV2"/>
<feature type="compositionally biased region" description="Acidic residues" evidence="1">
    <location>
        <begin position="67"/>
        <end position="98"/>
    </location>
</feature>
<feature type="domain" description="BAH" evidence="2">
    <location>
        <begin position="129"/>
        <end position="248"/>
    </location>
</feature>
<evidence type="ECO:0000256" key="1">
    <source>
        <dbReference type="SAM" id="MobiDB-lite"/>
    </source>
</evidence>
<accession>A0A8S2ALV2</accession>
<feature type="domain" description="TFIIS central" evidence="3">
    <location>
        <begin position="344"/>
        <end position="493"/>
    </location>
</feature>
<organism evidence="4 5">
    <name type="scientific">Arabidopsis arenosa</name>
    <name type="common">Sand rock-cress</name>
    <name type="synonym">Cardaminopsis arenosa</name>
    <dbReference type="NCBI Taxonomy" id="38785"/>
    <lineage>
        <taxon>Eukaryota</taxon>
        <taxon>Viridiplantae</taxon>
        <taxon>Streptophyta</taxon>
        <taxon>Embryophyta</taxon>
        <taxon>Tracheophyta</taxon>
        <taxon>Spermatophyta</taxon>
        <taxon>Magnoliopsida</taxon>
        <taxon>eudicotyledons</taxon>
        <taxon>Gunneridae</taxon>
        <taxon>Pentapetalae</taxon>
        <taxon>rosids</taxon>
        <taxon>malvids</taxon>
        <taxon>Brassicales</taxon>
        <taxon>Brassicaceae</taxon>
        <taxon>Camelineae</taxon>
        <taxon>Arabidopsis</taxon>
    </lineage>
</organism>
<feature type="region of interest" description="Disordered" evidence="1">
    <location>
        <begin position="370"/>
        <end position="395"/>
    </location>
</feature>
<sequence length="632" mass="71214">MVLSRRFAQVSSDEEDDVPITRSKGRNSASPEEALGKRRKRKTVKLYEDFEEKEAERKRKRKGKKEEDDDEDMAEEEEEEEEGTPAEGEEEEEEEEKPDDACPLGESVTVTGKGKGKRTHFKQFAYDGNTYDLEDPVLLVPEDKSQKPYVAIIKDITQTKDGSMMILGQWFYRPEEAEKRGGGNWQSSDTRELFYSFHRDEVPAESVMHRCVVYFVPAHKQLPKRKNNPGFIVRKVYDTVEKKLWKLTDKDYEDSKQREIDVLVDKTMSVLGDLPDLESEEMFVDQENVLKAKRSFRKANISPVDVRREEDASLKAETPGSGAGISSEHYAILEKFDSLTGDAHRDKCLGKLLEAVHHICYIPENKQAGDEAKVGSDGSHLEQDGKNTKPENGKDEKFLWPDAAVPPVCALENASHASLASDFQKYNQKMRTLVFNLKNTALLARRLLNGELEPAKILNMSPTELKEGLTADETTKKEPDDADRMQMTSVRCSRCNQLKVGLRDVIQAGHGDRYQLECVDCGYSWYASRDEVSTLTIVTEKPAQGTEKEDIEKNLTSPRETEKPKDEALKTNDSNADNNPEASKKPEKGIVVDALDLAVVAIAANAVTPFFTGNVLMCPLNLSNTHPTPFTH</sequence>
<feature type="region of interest" description="Disordered" evidence="1">
    <location>
        <begin position="538"/>
        <end position="585"/>
    </location>
</feature>